<organism evidence="2 3">
    <name type="scientific">Microseira wollei NIES-4236</name>
    <dbReference type="NCBI Taxonomy" id="2530354"/>
    <lineage>
        <taxon>Bacteria</taxon>
        <taxon>Bacillati</taxon>
        <taxon>Cyanobacteriota</taxon>
        <taxon>Cyanophyceae</taxon>
        <taxon>Oscillatoriophycideae</taxon>
        <taxon>Aerosakkonematales</taxon>
        <taxon>Aerosakkonemataceae</taxon>
        <taxon>Microseira</taxon>
    </lineage>
</organism>
<protein>
    <submittedName>
        <fullName evidence="2">Uncharacterized protein</fullName>
    </submittedName>
</protein>
<evidence type="ECO:0000313" key="2">
    <source>
        <dbReference type="EMBL" id="GET35321.1"/>
    </source>
</evidence>
<evidence type="ECO:0000256" key="1">
    <source>
        <dbReference type="SAM" id="SignalP"/>
    </source>
</evidence>
<feature type="signal peptide" evidence="1">
    <location>
        <begin position="1"/>
        <end position="30"/>
    </location>
</feature>
<feature type="chain" id="PRO_5043618455" evidence="1">
    <location>
        <begin position="31"/>
        <end position="151"/>
    </location>
</feature>
<evidence type="ECO:0000313" key="3">
    <source>
        <dbReference type="Proteomes" id="UP001050975"/>
    </source>
</evidence>
<sequence length="151" mass="16870">MFYKFNLKQALKMTLIGAGISLCLTPAAQAGQLMRSIYGVNNPFNYPHVVAYGDDACPRNTYMLRYAETSNYYVWICATEGGTLYYTAQAKNLNRGGITLRIRSYSGERYVAANGNTRYIVTPSRLVVTQGSRTILSERILQWQEGTGLEG</sequence>
<dbReference type="RefSeq" id="WP_226572606.1">
    <property type="nucleotide sequence ID" value="NZ_BLAY01000001.1"/>
</dbReference>
<name>A0AAV3X424_9CYAN</name>
<reference evidence="2" key="1">
    <citation type="submission" date="2019-10" db="EMBL/GenBank/DDBJ databases">
        <title>Draft genome sequece of Microseira wollei NIES-4236.</title>
        <authorList>
            <person name="Yamaguchi H."/>
            <person name="Suzuki S."/>
            <person name="Kawachi M."/>
        </authorList>
    </citation>
    <scope>NUCLEOTIDE SEQUENCE</scope>
    <source>
        <strain evidence="2">NIES-4236</strain>
    </source>
</reference>
<dbReference type="AlphaFoldDB" id="A0AAV3X424"/>
<keyword evidence="3" id="KW-1185">Reference proteome</keyword>
<dbReference type="Proteomes" id="UP001050975">
    <property type="component" value="Unassembled WGS sequence"/>
</dbReference>
<gene>
    <name evidence="2" type="ORF">MiSe_00630</name>
</gene>
<keyword evidence="1" id="KW-0732">Signal</keyword>
<dbReference type="EMBL" id="BLAY01000001">
    <property type="protein sequence ID" value="GET35321.1"/>
    <property type="molecule type" value="Genomic_DNA"/>
</dbReference>
<proteinExistence type="predicted"/>
<comment type="caution">
    <text evidence="2">The sequence shown here is derived from an EMBL/GenBank/DDBJ whole genome shotgun (WGS) entry which is preliminary data.</text>
</comment>
<accession>A0AAV3X424</accession>